<sequence>MKMRGLSTDAKREEKVVVCADFDQTISTHDTIYLLFEAATLRRTNQDDKKKHQQAVDCLVNQYISEMKQFMATVADLNTEAKVFDREGLERFLDQFSAVDMSSIQRVIESRALRGVHETDLLALGAKIEIMDGCLDVLSRAAHVCVVSSNWSALMIEHKLRTSSETAGCLQHLQIVSNDLDVETTGVTSGSITLRMQSPSDKATWVRKMQAQKGRPTVYIGDSTNDLLALLEADVGIIVTKELRGTLKWVCQRFGIDVVSITECGSFQECTMRANKHTRENSRMLLFTASDWSQISNII</sequence>
<dbReference type="PANTHER" id="PTHR43198:SF2">
    <property type="entry name" value="SI:CH1073-67J19.1-RELATED"/>
    <property type="match status" value="1"/>
</dbReference>
<comment type="caution">
    <text evidence="1">The sequence shown here is derived from an EMBL/GenBank/DDBJ whole genome shotgun (WGS) entry which is preliminary data.</text>
</comment>
<proteinExistence type="predicted"/>
<dbReference type="GO" id="GO:0005829">
    <property type="term" value="C:cytosol"/>
    <property type="evidence" value="ECO:0007669"/>
    <property type="project" value="TreeGrafter"/>
</dbReference>
<dbReference type="AlphaFoldDB" id="A0A8K1CJ23"/>
<dbReference type="Pfam" id="PF12710">
    <property type="entry name" value="HAD"/>
    <property type="match status" value="1"/>
</dbReference>
<protein>
    <submittedName>
        <fullName evidence="1">Uncharacterized protein</fullName>
    </submittedName>
</protein>
<organism evidence="1 2">
    <name type="scientific">Pythium oligandrum</name>
    <name type="common">Mycoparasitic fungus</name>
    <dbReference type="NCBI Taxonomy" id="41045"/>
    <lineage>
        <taxon>Eukaryota</taxon>
        <taxon>Sar</taxon>
        <taxon>Stramenopiles</taxon>
        <taxon>Oomycota</taxon>
        <taxon>Peronosporomycetes</taxon>
        <taxon>Pythiales</taxon>
        <taxon>Pythiaceae</taxon>
        <taxon>Pythium</taxon>
    </lineage>
</organism>
<keyword evidence="2" id="KW-1185">Reference proteome</keyword>
<dbReference type="Proteomes" id="UP000794436">
    <property type="component" value="Unassembled WGS sequence"/>
</dbReference>
<dbReference type="EMBL" id="SPLM01000072">
    <property type="protein sequence ID" value="TMW63620.1"/>
    <property type="molecule type" value="Genomic_DNA"/>
</dbReference>
<accession>A0A8K1CJ23</accession>
<dbReference type="OrthoDB" id="10255128at2759"/>
<evidence type="ECO:0000313" key="2">
    <source>
        <dbReference type="Proteomes" id="UP000794436"/>
    </source>
</evidence>
<dbReference type="Gene3D" id="3.40.50.1000">
    <property type="entry name" value="HAD superfamily/HAD-like"/>
    <property type="match status" value="1"/>
</dbReference>
<reference evidence="1" key="1">
    <citation type="submission" date="2019-03" db="EMBL/GenBank/DDBJ databases">
        <title>Long read genome sequence of the mycoparasitic Pythium oligandrum ATCC 38472 isolated from sugarbeet rhizosphere.</title>
        <authorList>
            <person name="Gaulin E."/>
        </authorList>
    </citation>
    <scope>NUCLEOTIDE SEQUENCE</scope>
    <source>
        <strain evidence="1">ATCC 38472_TT</strain>
    </source>
</reference>
<dbReference type="InterPro" id="IPR050967">
    <property type="entry name" value="Thiamine_Salvage_TenA"/>
</dbReference>
<evidence type="ECO:0000313" key="1">
    <source>
        <dbReference type="EMBL" id="TMW63620.1"/>
    </source>
</evidence>
<dbReference type="PANTHER" id="PTHR43198">
    <property type="entry name" value="BIFUNCTIONAL TH2 PROTEIN"/>
    <property type="match status" value="1"/>
</dbReference>
<gene>
    <name evidence="1" type="ORF">Poli38472_002561</name>
</gene>
<name>A0A8K1CJ23_PYTOL</name>
<dbReference type="InterPro" id="IPR036412">
    <property type="entry name" value="HAD-like_sf"/>
</dbReference>
<dbReference type="InterPro" id="IPR023214">
    <property type="entry name" value="HAD_sf"/>
</dbReference>
<dbReference type="SUPFAM" id="SSF56784">
    <property type="entry name" value="HAD-like"/>
    <property type="match status" value="1"/>
</dbReference>